<keyword evidence="3" id="KW-0963">Cytoplasm</keyword>
<accession>A0AB39UTC1</accession>
<dbReference type="InterPro" id="IPR026591">
    <property type="entry name" value="Sirtuin_cat_small_dom_sf"/>
</dbReference>
<evidence type="ECO:0000256" key="2">
    <source>
        <dbReference type="ARBA" id="ARBA00023027"/>
    </source>
</evidence>
<feature type="binding site" evidence="3">
    <location>
        <begin position="171"/>
        <end position="173"/>
    </location>
    <ligand>
        <name>NAD(+)</name>
        <dbReference type="ChEBI" id="CHEBI:57540"/>
    </ligand>
</feature>
<protein>
    <recommendedName>
        <fullName evidence="3">NAD-dependent protein deacylase</fullName>
        <ecNumber evidence="3">2.3.1.286</ecNumber>
    </recommendedName>
    <alternativeName>
        <fullName evidence="3">Regulatory protein SIR2 homolog</fullName>
    </alternativeName>
</protein>
<evidence type="ECO:0000259" key="5">
    <source>
        <dbReference type="PROSITE" id="PS50305"/>
    </source>
</evidence>
<dbReference type="GO" id="GO:0017136">
    <property type="term" value="F:histone deacetylase activity, NAD-dependent"/>
    <property type="evidence" value="ECO:0007669"/>
    <property type="project" value="TreeGrafter"/>
</dbReference>
<dbReference type="GO" id="GO:0070403">
    <property type="term" value="F:NAD+ binding"/>
    <property type="evidence" value="ECO:0007669"/>
    <property type="project" value="UniProtKB-UniRule"/>
</dbReference>
<feature type="binding site" evidence="3">
    <location>
        <position position="54"/>
    </location>
    <ligand>
        <name>substrate</name>
    </ligand>
</feature>
<dbReference type="Pfam" id="PF02146">
    <property type="entry name" value="SIR2"/>
    <property type="match status" value="1"/>
</dbReference>
<keyword evidence="2 3" id="KW-0520">NAD</keyword>
<comment type="domain">
    <text evidence="3">2 residues (Tyr-54 and Arg-57) present in a large hydrophobic pocket are probably involved in substrate specificity. They are important for desuccinylation activity, but dispensable for deacetylation activity.</text>
</comment>
<dbReference type="Gene3D" id="3.30.1600.10">
    <property type="entry name" value="SIR2/SIRT2 'Small Domain"/>
    <property type="match status" value="1"/>
</dbReference>
<comment type="subcellular location">
    <subcellularLocation>
        <location evidence="3">Cytoplasm</location>
    </subcellularLocation>
</comment>
<comment type="function">
    <text evidence="3">NAD-dependent lysine deacetylase and desuccinylase that specifically removes acetyl and succinyl groups on target proteins. Modulates the activities of several proteins which are inactive in their acylated form.</text>
</comment>
<dbReference type="EMBL" id="CP154858">
    <property type="protein sequence ID" value="XDT71075.1"/>
    <property type="molecule type" value="Genomic_DNA"/>
</dbReference>
<sequence length="232" mass="25741">MRKHVVVLTGAGISAESGLPTFRDLGGLWQNISVQELASPEGWARDPGRVLAFYNERRRQVRAAQPNPAHVALARLERHHDVTIITQNVDDLHERAGSTRVIHLHGEILKARSTRDPSLVYYLGERDIEPGDTCELGSPLRPDVVWFGEPVPRIDEAVEVSRQADLYCVIGTSLQVHPAAALIHWRRPGVPLWLIDPNASLHVPGARVIRKTASEGVPEWVDSLMGEPVRLS</sequence>
<dbReference type="RefSeq" id="WP_369600114.1">
    <property type="nucleotide sequence ID" value="NZ_CP154858.1"/>
</dbReference>
<dbReference type="InterPro" id="IPR029035">
    <property type="entry name" value="DHS-like_NAD/FAD-binding_dom"/>
</dbReference>
<gene>
    <name evidence="3" type="primary">cobB</name>
    <name evidence="6" type="ORF">AAIA72_09655</name>
</gene>
<proteinExistence type="inferred from homology"/>
<comment type="similarity">
    <text evidence="3">Belongs to the sirtuin family. Class III subfamily.</text>
</comment>
<comment type="caution">
    <text evidence="3 4">Lacks conserved residue(s) required for the propagation of feature annotation.</text>
</comment>
<evidence type="ECO:0000256" key="3">
    <source>
        <dbReference type="HAMAP-Rule" id="MF_01121"/>
    </source>
</evidence>
<dbReference type="Gene3D" id="3.40.50.1220">
    <property type="entry name" value="TPP-binding domain"/>
    <property type="match status" value="1"/>
</dbReference>
<dbReference type="KEGG" id="tcd:AAIA72_09655"/>
<organism evidence="6">
    <name type="scientific">Thermohahella caldifontis</name>
    <dbReference type="NCBI Taxonomy" id="3142973"/>
    <lineage>
        <taxon>Bacteria</taxon>
        <taxon>Pseudomonadati</taxon>
        <taxon>Pseudomonadota</taxon>
        <taxon>Gammaproteobacteria</taxon>
        <taxon>Oceanospirillales</taxon>
        <taxon>Hahellaceae</taxon>
        <taxon>Thermohahella</taxon>
    </lineage>
</organism>
<dbReference type="CDD" id="cd01412">
    <property type="entry name" value="SIRT5_Af1_CobB"/>
    <property type="match status" value="1"/>
</dbReference>
<feature type="binding site" evidence="3">
    <location>
        <begin position="10"/>
        <end position="29"/>
    </location>
    <ligand>
        <name>NAD(+)</name>
        <dbReference type="ChEBI" id="CHEBI:57540"/>
    </ligand>
</feature>
<dbReference type="PANTHER" id="PTHR11085">
    <property type="entry name" value="NAD-DEPENDENT PROTEIN DEACYLASE SIRTUIN-5, MITOCHONDRIAL-RELATED"/>
    <property type="match status" value="1"/>
</dbReference>
<dbReference type="InterPro" id="IPR050134">
    <property type="entry name" value="NAD-dep_sirtuin_deacylases"/>
</dbReference>
<dbReference type="InterPro" id="IPR027546">
    <property type="entry name" value="Sirtuin_class_III"/>
</dbReference>
<dbReference type="PROSITE" id="PS50305">
    <property type="entry name" value="SIRTUIN"/>
    <property type="match status" value="1"/>
</dbReference>
<feature type="binding site" evidence="3">
    <location>
        <begin position="87"/>
        <end position="90"/>
    </location>
    <ligand>
        <name>NAD(+)</name>
        <dbReference type="ChEBI" id="CHEBI:57540"/>
    </ligand>
</feature>
<dbReference type="GO" id="GO:0036054">
    <property type="term" value="F:protein-malonyllysine demalonylase activity"/>
    <property type="evidence" value="ECO:0007669"/>
    <property type="project" value="InterPro"/>
</dbReference>
<keyword evidence="6" id="KW-0012">Acyltransferase</keyword>
<comment type="catalytic activity">
    <reaction evidence="3">
        <text>N(6)-succinyl-L-lysyl-[protein] + NAD(+) + H2O = 2''-O-succinyl-ADP-D-ribose + nicotinamide + L-lysyl-[protein]</text>
        <dbReference type="Rhea" id="RHEA:47668"/>
        <dbReference type="Rhea" id="RHEA-COMP:9752"/>
        <dbReference type="Rhea" id="RHEA-COMP:11877"/>
        <dbReference type="ChEBI" id="CHEBI:15377"/>
        <dbReference type="ChEBI" id="CHEBI:17154"/>
        <dbReference type="ChEBI" id="CHEBI:29969"/>
        <dbReference type="ChEBI" id="CHEBI:57540"/>
        <dbReference type="ChEBI" id="CHEBI:87830"/>
        <dbReference type="ChEBI" id="CHEBI:87832"/>
    </reaction>
</comment>
<dbReference type="AlphaFoldDB" id="A0AB39UTC1"/>
<evidence type="ECO:0000256" key="1">
    <source>
        <dbReference type="ARBA" id="ARBA00022679"/>
    </source>
</evidence>
<dbReference type="HAMAP" id="MF_01121">
    <property type="entry name" value="Sirtuin_ClassIII"/>
    <property type="match status" value="1"/>
</dbReference>
<keyword evidence="1 6" id="KW-0808">Transferase</keyword>
<feature type="domain" description="Deacetylase sirtuin-type" evidence="5">
    <location>
        <begin position="1"/>
        <end position="227"/>
    </location>
</feature>
<evidence type="ECO:0000256" key="4">
    <source>
        <dbReference type="PROSITE-ProRule" id="PRU00236"/>
    </source>
</evidence>
<dbReference type="InterPro" id="IPR003000">
    <property type="entry name" value="Sirtuin"/>
</dbReference>
<dbReference type="EC" id="2.3.1.286" evidence="3"/>
<feature type="active site" description="Proton acceptor" evidence="3">
    <location>
        <position position="105"/>
    </location>
</feature>
<dbReference type="InterPro" id="IPR026590">
    <property type="entry name" value="Ssirtuin_cat_dom"/>
</dbReference>
<name>A0AB39UTC1_9GAMM</name>
<comment type="catalytic activity">
    <reaction evidence="3">
        <text>N(6)-acetyl-L-lysyl-[protein] + NAD(+) + H2O = 2''-O-acetyl-ADP-D-ribose + nicotinamide + L-lysyl-[protein]</text>
        <dbReference type="Rhea" id="RHEA:43636"/>
        <dbReference type="Rhea" id="RHEA-COMP:9752"/>
        <dbReference type="Rhea" id="RHEA-COMP:10731"/>
        <dbReference type="ChEBI" id="CHEBI:15377"/>
        <dbReference type="ChEBI" id="CHEBI:17154"/>
        <dbReference type="ChEBI" id="CHEBI:29969"/>
        <dbReference type="ChEBI" id="CHEBI:57540"/>
        <dbReference type="ChEBI" id="CHEBI:61930"/>
        <dbReference type="ChEBI" id="CHEBI:83767"/>
        <dbReference type="EC" id="2.3.1.286"/>
    </reaction>
</comment>
<dbReference type="GO" id="GO:0005737">
    <property type="term" value="C:cytoplasm"/>
    <property type="evidence" value="ECO:0007669"/>
    <property type="project" value="UniProtKB-SubCell"/>
</dbReference>
<dbReference type="PANTHER" id="PTHR11085:SF4">
    <property type="entry name" value="NAD-DEPENDENT PROTEIN DEACYLASE"/>
    <property type="match status" value="1"/>
</dbReference>
<reference evidence="6" key="1">
    <citation type="submission" date="2024-05" db="EMBL/GenBank/DDBJ databases">
        <title>Genome sequencing of novel strain.</title>
        <authorList>
            <person name="Ganbat D."/>
            <person name="Ganbat S."/>
            <person name="Lee S.-J."/>
        </authorList>
    </citation>
    <scope>NUCLEOTIDE SEQUENCE</scope>
    <source>
        <strain evidence="6">SMD15-11</strain>
    </source>
</reference>
<feature type="binding site" evidence="3">
    <location>
        <position position="57"/>
    </location>
    <ligand>
        <name>substrate</name>
    </ligand>
</feature>
<feature type="binding site" evidence="3">
    <location>
        <position position="213"/>
    </location>
    <ligand>
        <name>NAD(+)</name>
        <dbReference type="ChEBI" id="CHEBI:57540"/>
    </ligand>
</feature>
<dbReference type="GO" id="GO:0036055">
    <property type="term" value="F:protein-succinyllysine desuccinylase activity"/>
    <property type="evidence" value="ECO:0007669"/>
    <property type="project" value="UniProtKB-UniRule"/>
</dbReference>
<dbReference type="SUPFAM" id="SSF52467">
    <property type="entry name" value="DHS-like NAD/FAD-binding domain"/>
    <property type="match status" value="1"/>
</dbReference>
<evidence type="ECO:0000313" key="6">
    <source>
        <dbReference type="EMBL" id="XDT71075.1"/>
    </source>
</evidence>